<name>A0A0D0BZX3_9AGAR</name>
<dbReference type="Pfam" id="PF20151">
    <property type="entry name" value="DUF6533"/>
    <property type="match status" value="1"/>
</dbReference>
<evidence type="ECO:0000313" key="4">
    <source>
        <dbReference type="Proteomes" id="UP000053593"/>
    </source>
</evidence>
<dbReference type="Proteomes" id="UP000053593">
    <property type="component" value="Unassembled WGS sequence"/>
</dbReference>
<keyword evidence="4" id="KW-1185">Reference proteome</keyword>
<feature type="transmembrane region" description="Helical" evidence="1">
    <location>
        <begin position="20"/>
        <end position="39"/>
    </location>
</feature>
<organism evidence="3 4">
    <name type="scientific">Collybiopsis luxurians FD-317 M1</name>
    <dbReference type="NCBI Taxonomy" id="944289"/>
    <lineage>
        <taxon>Eukaryota</taxon>
        <taxon>Fungi</taxon>
        <taxon>Dikarya</taxon>
        <taxon>Basidiomycota</taxon>
        <taxon>Agaricomycotina</taxon>
        <taxon>Agaricomycetes</taxon>
        <taxon>Agaricomycetidae</taxon>
        <taxon>Agaricales</taxon>
        <taxon>Marasmiineae</taxon>
        <taxon>Omphalotaceae</taxon>
        <taxon>Collybiopsis</taxon>
        <taxon>Collybiopsis luxurians</taxon>
    </lineage>
</organism>
<keyword evidence="1" id="KW-1133">Transmembrane helix</keyword>
<dbReference type="AlphaFoldDB" id="A0A0D0BZX3"/>
<keyword evidence="1" id="KW-0472">Membrane</keyword>
<dbReference type="InterPro" id="IPR045340">
    <property type="entry name" value="DUF6533"/>
</dbReference>
<protein>
    <recommendedName>
        <fullName evidence="2">DUF6533 domain-containing protein</fullName>
    </recommendedName>
</protein>
<proteinExistence type="predicted"/>
<reference evidence="3 4" key="1">
    <citation type="submission" date="2014-04" db="EMBL/GenBank/DDBJ databases">
        <title>Evolutionary Origins and Diversification of the Mycorrhizal Mutualists.</title>
        <authorList>
            <consortium name="DOE Joint Genome Institute"/>
            <consortium name="Mycorrhizal Genomics Consortium"/>
            <person name="Kohler A."/>
            <person name="Kuo A."/>
            <person name="Nagy L.G."/>
            <person name="Floudas D."/>
            <person name="Copeland A."/>
            <person name="Barry K.W."/>
            <person name="Cichocki N."/>
            <person name="Veneault-Fourrey C."/>
            <person name="LaButti K."/>
            <person name="Lindquist E.A."/>
            <person name="Lipzen A."/>
            <person name="Lundell T."/>
            <person name="Morin E."/>
            <person name="Murat C."/>
            <person name="Riley R."/>
            <person name="Ohm R."/>
            <person name="Sun H."/>
            <person name="Tunlid A."/>
            <person name="Henrissat B."/>
            <person name="Grigoriev I.V."/>
            <person name="Hibbett D.S."/>
            <person name="Martin F."/>
        </authorList>
    </citation>
    <scope>NUCLEOTIDE SEQUENCE [LARGE SCALE GENOMIC DNA]</scope>
    <source>
        <strain evidence="3 4">FD-317 M1</strain>
    </source>
</reference>
<feature type="transmembrane region" description="Helical" evidence="1">
    <location>
        <begin position="63"/>
        <end position="87"/>
    </location>
</feature>
<feature type="transmembrane region" description="Helical" evidence="1">
    <location>
        <begin position="216"/>
        <end position="235"/>
    </location>
</feature>
<feature type="domain" description="DUF6533" evidence="2">
    <location>
        <begin position="24"/>
        <end position="73"/>
    </location>
</feature>
<evidence type="ECO:0000256" key="1">
    <source>
        <dbReference type="SAM" id="Phobius"/>
    </source>
</evidence>
<dbReference type="HOGENOM" id="CLU_035509_9_1_1"/>
<sequence>MATATQLDPILEAIRTGRAAYTSIFAAFTILLYDCILTFEKEITFIWKESHCLTRTPWTIPKFLYLFAKYYGLAHVGSILISAFTLVCKSTFKLNGNPDQFSMVQIIPQSCKNYLGWMVILLKPCLTPRGGPVVFTTSINLILGLRLYALYQSSNWEKFAGLIRNQAEFWGSYKNLILETGVPFVDLDALTPFMPNIKQVFPGCAFGVLPASSFTLAAYIPTLIVSGIFFGMMAFKCFEYAPWGSWFPRWGLKANQNADIPKIVSTPGNIIFFFIRDGAVFFFLVFSTVLVTLMILTFQLSSIGISAVPSDFYAYN</sequence>
<feature type="transmembrane region" description="Helical" evidence="1">
    <location>
        <begin position="279"/>
        <end position="300"/>
    </location>
</feature>
<dbReference type="OrthoDB" id="2952413at2759"/>
<evidence type="ECO:0000259" key="2">
    <source>
        <dbReference type="Pfam" id="PF20151"/>
    </source>
</evidence>
<evidence type="ECO:0000313" key="3">
    <source>
        <dbReference type="EMBL" id="KIK61491.1"/>
    </source>
</evidence>
<accession>A0A0D0BZX3</accession>
<dbReference type="EMBL" id="KN834771">
    <property type="protein sequence ID" value="KIK61491.1"/>
    <property type="molecule type" value="Genomic_DNA"/>
</dbReference>
<gene>
    <name evidence="3" type="ORF">GYMLUDRAFT_58967</name>
</gene>
<keyword evidence="1" id="KW-0812">Transmembrane</keyword>